<dbReference type="Pfam" id="PF00002">
    <property type="entry name" value="7tm_2"/>
    <property type="match status" value="1"/>
</dbReference>
<organism evidence="6 7">
    <name type="scientific">Cirrhinus mrigala</name>
    <name type="common">Mrigala</name>
    <dbReference type="NCBI Taxonomy" id="683832"/>
    <lineage>
        <taxon>Eukaryota</taxon>
        <taxon>Metazoa</taxon>
        <taxon>Chordata</taxon>
        <taxon>Craniata</taxon>
        <taxon>Vertebrata</taxon>
        <taxon>Euteleostomi</taxon>
        <taxon>Actinopterygii</taxon>
        <taxon>Neopterygii</taxon>
        <taxon>Teleostei</taxon>
        <taxon>Ostariophysi</taxon>
        <taxon>Cypriniformes</taxon>
        <taxon>Cyprinidae</taxon>
        <taxon>Labeoninae</taxon>
        <taxon>Labeonini</taxon>
        <taxon>Cirrhinus</taxon>
    </lineage>
</organism>
<evidence type="ECO:0000313" key="6">
    <source>
        <dbReference type="EMBL" id="KAL0165116.1"/>
    </source>
</evidence>
<gene>
    <name evidence="6" type="ORF">M9458_040869</name>
</gene>
<sequence length="93" mass="10766">SNIHYFVNIGYYCFVFIFTFSTFIVVMRWLSMLKLSRLSRLGKVKRSGITTSDITTILGLCCMLGLTWSFAFFSYGALRLPSYYIFTILNSLQ</sequence>
<evidence type="ECO:0000313" key="7">
    <source>
        <dbReference type="Proteomes" id="UP001529510"/>
    </source>
</evidence>
<accession>A0ABD0NV10</accession>
<comment type="caution">
    <text evidence="6">The sequence shown here is derived from an EMBL/GenBank/DDBJ whole genome shotgun (WGS) entry which is preliminary data.</text>
</comment>
<feature type="transmembrane region" description="Helical" evidence="5">
    <location>
        <begin position="51"/>
        <end position="73"/>
    </location>
</feature>
<dbReference type="GO" id="GO:0016020">
    <property type="term" value="C:membrane"/>
    <property type="evidence" value="ECO:0007669"/>
    <property type="project" value="UniProtKB-SubCell"/>
</dbReference>
<feature type="transmembrane region" description="Helical" evidence="5">
    <location>
        <begin position="6"/>
        <end position="30"/>
    </location>
</feature>
<dbReference type="Gene3D" id="1.20.1070.10">
    <property type="entry name" value="Rhodopsin 7-helix transmembrane proteins"/>
    <property type="match status" value="1"/>
</dbReference>
<dbReference type="InterPro" id="IPR000832">
    <property type="entry name" value="GPCR_2_secretin-like"/>
</dbReference>
<dbReference type="PANTHER" id="PTHR12011:SF474">
    <property type="entry name" value="ADHESION G PROTEIN-COUPLED RECEPTOR G11-RELATED"/>
    <property type="match status" value="1"/>
</dbReference>
<evidence type="ECO:0000256" key="4">
    <source>
        <dbReference type="ARBA" id="ARBA00023136"/>
    </source>
</evidence>
<keyword evidence="2 5" id="KW-0812">Transmembrane</keyword>
<comment type="subcellular location">
    <subcellularLocation>
        <location evidence="1">Membrane</location>
        <topology evidence="1">Multi-pass membrane protein</topology>
    </subcellularLocation>
</comment>
<keyword evidence="7" id="KW-1185">Reference proteome</keyword>
<dbReference type="AlphaFoldDB" id="A0ABD0NV10"/>
<evidence type="ECO:0000256" key="2">
    <source>
        <dbReference type="ARBA" id="ARBA00022692"/>
    </source>
</evidence>
<keyword evidence="3 5" id="KW-1133">Transmembrane helix</keyword>
<keyword evidence="4 5" id="KW-0472">Membrane</keyword>
<dbReference type="PANTHER" id="PTHR12011">
    <property type="entry name" value="ADHESION G-PROTEIN COUPLED RECEPTOR"/>
    <property type="match status" value="1"/>
</dbReference>
<evidence type="ECO:0000256" key="5">
    <source>
        <dbReference type="SAM" id="Phobius"/>
    </source>
</evidence>
<dbReference type="EMBL" id="JAMKFB020000020">
    <property type="protein sequence ID" value="KAL0165116.1"/>
    <property type="molecule type" value="Genomic_DNA"/>
</dbReference>
<feature type="non-terminal residue" evidence="6">
    <location>
        <position position="93"/>
    </location>
</feature>
<protein>
    <submittedName>
        <fullName evidence="6">Uncharacterized protein</fullName>
    </submittedName>
</protein>
<dbReference type="Proteomes" id="UP001529510">
    <property type="component" value="Unassembled WGS sequence"/>
</dbReference>
<feature type="non-terminal residue" evidence="6">
    <location>
        <position position="1"/>
    </location>
</feature>
<evidence type="ECO:0000256" key="3">
    <source>
        <dbReference type="ARBA" id="ARBA00022989"/>
    </source>
</evidence>
<proteinExistence type="predicted"/>
<reference evidence="6 7" key="1">
    <citation type="submission" date="2024-05" db="EMBL/GenBank/DDBJ databases">
        <title>Genome sequencing and assembly of Indian major carp, Cirrhinus mrigala (Hamilton, 1822).</title>
        <authorList>
            <person name="Mohindra V."/>
            <person name="Chowdhury L.M."/>
            <person name="Lal K."/>
            <person name="Jena J.K."/>
        </authorList>
    </citation>
    <scope>NUCLEOTIDE SEQUENCE [LARGE SCALE GENOMIC DNA]</scope>
    <source>
        <strain evidence="6">CM1030</strain>
        <tissue evidence="6">Blood</tissue>
    </source>
</reference>
<evidence type="ECO:0000256" key="1">
    <source>
        <dbReference type="ARBA" id="ARBA00004141"/>
    </source>
</evidence>
<name>A0ABD0NV10_CIRMR</name>